<name>A0A520XFM4_9DELT</name>
<evidence type="ECO:0000313" key="1">
    <source>
        <dbReference type="EMBL" id="RZV39875.1"/>
    </source>
</evidence>
<sequence length="65" mass="7661">MTNKEIERILQENYLSREFEIAEINEHSLCLNVFDNEHAEKLKCFVVIDIQNQCIFSLSGWMPSV</sequence>
<organism evidence="1 2">
    <name type="scientific">Candidatus Acidulodesulfobacterium acidiphilum</name>
    <dbReference type="NCBI Taxonomy" id="2597224"/>
    <lineage>
        <taxon>Bacteria</taxon>
        <taxon>Deltaproteobacteria</taxon>
        <taxon>Candidatus Acidulodesulfobacterales</taxon>
        <taxon>Candidatus Acidulodesulfobacterium</taxon>
    </lineage>
</organism>
<protein>
    <submittedName>
        <fullName evidence="1">Uncharacterized protein</fullName>
    </submittedName>
</protein>
<dbReference type="EMBL" id="SHMQ01000005">
    <property type="protein sequence ID" value="RZV39875.1"/>
    <property type="molecule type" value="Genomic_DNA"/>
</dbReference>
<evidence type="ECO:0000313" key="2">
    <source>
        <dbReference type="Proteomes" id="UP000322454"/>
    </source>
</evidence>
<proteinExistence type="predicted"/>
<dbReference type="AlphaFoldDB" id="A0A520XFM4"/>
<accession>A0A520XFM4</accession>
<reference evidence="1 2" key="1">
    <citation type="submission" date="2019-01" db="EMBL/GenBank/DDBJ databases">
        <title>Insights into ecological role of a new deltaproteobacterial order Candidatus Sinidesulfobacterales (Sva0485) by metagenomics and metatranscriptomics.</title>
        <authorList>
            <person name="Tan S."/>
            <person name="Liu J."/>
            <person name="Fang Y."/>
            <person name="Hedlund B."/>
            <person name="Lian Z.-H."/>
            <person name="Huang L.-Y."/>
            <person name="Li J.-T."/>
            <person name="Huang L.-N."/>
            <person name="Li W.-J."/>
            <person name="Jiang H.-C."/>
            <person name="Dong H.-L."/>
            <person name="Shu W.-S."/>
        </authorList>
    </citation>
    <scope>NUCLEOTIDE SEQUENCE [LARGE SCALE GENOMIC DNA]</scope>
    <source>
        <strain evidence="1">AP4</strain>
    </source>
</reference>
<dbReference type="Proteomes" id="UP000322454">
    <property type="component" value="Unassembled WGS sequence"/>
</dbReference>
<comment type="caution">
    <text evidence="1">The sequence shown here is derived from an EMBL/GenBank/DDBJ whole genome shotgun (WGS) entry which is preliminary data.</text>
</comment>
<gene>
    <name evidence="1" type="ORF">EVJ48_02840</name>
</gene>